<evidence type="ECO:0000313" key="1">
    <source>
        <dbReference type="EMBL" id="MEH7826881.1"/>
    </source>
</evidence>
<reference evidence="1" key="1">
    <citation type="submission" date="2024-02" db="EMBL/GenBank/DDBJ databases">
        <title>Genome sequences of strain Gemmobacter sp. JM10B15.</title>
        <authorList>
            <person name="Zhang M."/>
        </authorList>
    </citation>
    <scope>NUCLEOTIDE SEQUENCE</scope>
    <source>
        <strain evidence="1">JM10B15</strain>
    </source>
</reference>
<keyword evidence="2" id="KW-1185">Reference proteome</keyword>
<dbReference type="Proteomes" id="UP001431963">
    <property type="component" value="Unassembled WGS sequence"/>
</dbReference>
<gene>
    <name evidence="1" type="ORF">V6590_01845</name>
</gene>
<evidence type="ECO:0000313" key="2">
    <source>
        <dbReference type="Proteomes" id="UP001431963"/>
    </source>
</evidence>
<accession>A0ABU8BQE6</accession>
<protein>
    <submittedName>
        <fullName evidence="1">Uncharacterized protein</fullName>
    </submittedName>
</protein>
<name>A0ABU8BQE6_9RHOB</name>
<organism evidence="1 2">
    <name type="scientific">Gemmobacter denitrificans</name>
    <dbReference type="NCBI Taxonomy" id="3123040"/>
    <lineage>
        <taxon>Bacteria</taxon>
        <taxon>Pseudomonadati</taxon>
        <taxon>Pseudomonadota</taxon>
        <taxon>Alphaproteobacteria</taxon>
        <taxon>Rhodobacterales</taxon>
        <taxon>Paracoccaceae</taxon>
        <taxon>Gemmobacter</taxon>
    </lineage>
</organism>
<dbReference type="RefSeq" id="WP_335418662.1">
    <property type="nucleotide sequence ID" value="NZ_JBALHR010000001.1"/>
</dbReference>
<proteinExistence type="predicted"/>
<sequence length="44" mass="4689">MGRIIKLLFLLLLLGFAGLTGYAFLADLGPDQDLVTKPAVLDAN</sequence>
<dbReference type="EMBL" id="JBALHR010000001">
    <property type="protein sequence ID" value="MEH7826881.1"/>
    <property type="molecule type" value="Genomic_DNA"/>
</dbReference>
<comment type="caution">
    <text evidence="1">The sequence shown here is derived from an EMBL/GenBank/DDBJ whole genome shotgun (WGS) entry which is preliminary data.</text>
</comment>